<dbReference type="InterPro" id="IPR047187">
    <property type="entry name" value="SF1_C_Upf1"/>
</dbReference>
<evidence type="ECO:0000256" key="2">
    <source>
        <dbReference type="ARBA" id="ARBA00022801"/>
    </source>
</evidence>
<dbReference type="HOGENOM" id="CLU_245133_0_0_9"/>
<dbReference type="GO" id="GO:0043139">
    <property type="term" value="F:5'-3' DNA helicase activity"/>
    <property type="evidence" value="ECO:0007669"/>
    <property type="project" value="TreeGrafter"/>
</dbReference>
<keyword evidence="2" id="KW-0378">Hydrolase</keyword>
<reference evidence="8 9" key="2">
    <citation type="journal article" date="2012" name="PLoS ONE">
        <title>An ancient pathway combining carbon dioxide fixation with the generation and utilization of a sodium ion gradient for ATP synthesis.</title>
        <authorList>
            <person name="Poehlein A."/>
            <person name="Schmidt S."/>
            <person name="Kaster A.K."/>
            <person name="Goenrich M."/>
            <person name="Vollmers J."/>
            <person name="Thurmer A."/>
            <person name="Bertsch J."/>
            <person name="Schuchmann K."/>
            <person name="Voigt B."/>
            <person name="Hecker M."/>
            <person name="Daniel R."/>
            <person name="Thauer R.K."/>
            <person name="Gottschalk G."/>
            <person name="Muller V."/>
        </authorList>
    </citation>
    <scope>NUCLEOTIDE SEQUENCE [LARGE SCALE GENOMIC DNA]</scope>
    <source>
        <strain evidence="9">ATCC 29683 / DSM 1030 / JCM 2381 / KCTC 1655 / WB1</strain>
    </source>
</reference>
<feature type="compositionally biased region" description="Basic and acidic residues" evidence="5">
    <location>
        <begin position="900"/>
        <end position="916"/>
    </location>
</feature>
<dbReference type="PANTHER" id="PTHR43788:SF8">
    <property type="entry name" value="DNA-BINDING PROTEIN SMUBP-2"/>
    <property type="match status" value="1"/>
</dbReference>
<evidence type="ECO:0000313" key="8">
    <source>
        <dbReference type="EMBL" id="AFA47604.1"/>
    </source>
</evidence>
<dbReference type="CDD" id="cd18808">
    <property type="entry name" value="SF1_C_Upf1"/>
    <property type="match status" value="1"/>
</dbReference>
<feature type="compositionally biased region" description="Basic and acidic residues" evidence="5">
    <location>
        <begin position="876"/>
        <end position="892"/>
    </location>
</feature>
<dbReference type="GO" id="GO:0016787">
    <property type="term" value="F:hydrolase activity"/>
    <property type="evidence" value="ECO:0007669"/>
    <property type="project" value="UniProtKB-KW"/>
</dbReference>
<dbReference type="InterPro" id="IPR050534">
    <property type="entry name" value="Coronavir_polyprotein_1ab"/>
</dbReference>
<dbReference type="InterPro" id="IPR027417">
    <property type="entry name" value="P-loop_NTPase"/>
</dbReference>
<evidence type="ECO:0000259" key="6">
    <source>
        <dbReference type="Pfam" id="PF13087"/>
    </source>
</evidence>
<dbReference type="Gene3D" id="3.40.50.300">
    <property type="entry name" value="P-loop containing nucleotide triphosphate hydrolases"/>
    <property type="match status" value="2"/>
</dbReference>
<dbReference type="SUPFAM" id="SSF55874">
    <property type="entry name" value="ATPase domain of HSP90 chaperone/DNA topoisomerase II/histidine kinase"/>
    <property type="match status" value="1"/>
</dbReference>
<dbReference type="OrthoDB" id="9757917at2"/>
<keyword evidence="3 8" id="KW-0347">Helicase</keyword>
<dbReference type="PANTHER" id="PTHR43788">
    <property type="entry name" value="DNA2/NAM7 HELICASE FAMILY MEMBER"/>
    <property type="match status" value="1"/>
</dbReference>
<dbReference type="NCBIfam" id="NF047352">
    <property type="entry name" value="P_loop_sacsin"/>
    <property type="match status" value="1"/>
</dbReference>
<dbReference type="Pfam" id="PF13245">
    <property type="entry name" value="AAA_19"/>
    <property type="match status" value="1"/>
</dbReference>
<dbReference type="RefSeq" id="WP_014355207.1">
    <property type="nucleotide sequence ID" value="NC_016894.1"/>
</dbReference>
<evidence type="ECO:0000313" key="9">
    <source>
        <dbReference type="Proteomes" id="UP000007177"/>
    </source>
</evidence>
<evidence type="ECO:0000256" key="3">
    <source>
        <dbReference type="ARBA" id="ARBA00022806"/>
    </source>
</evidence>
<dbReference type="InterPro" id="IPR036890">
    <property type="entry name" value="HATPase_C_sf"/>
</dbReference>
<name>H6LB52_ACEWD</name>
<dbReference type="Gene3D" id="3.30.565.10">
    <property type="entry name" value="Histidine kinase-like ATPase, C-terminal domain"/>
    <property type="match status" value="1"/>
</dbReference>
<keyword evidence="4" id="KW-0067">ATP-binding</keyword>
<evidence type="ECO:0000256" key="1">
    <source>
        <dbReference type="ARBA" id="ARBA00022741"/>
    </source>
</evidence>
<feature type="domain" description="Sacsin/Nov" evidence="7">
    <location>
        <begin position="34"/>
        <end position="135"/>
    </location>
</feature>
<dbReference type="eggNOG" id="COG0507">
    <property type="taxonomic scope" value="Bacteria"/>
</dbReference>
<organism evidence="8 9">
    <name type="scientific">Acetobacterium woodii (strain ATCC 29683 / DSM 1030 / JCM 2381 / KCTC 1655 / WB1)</name>
    <dbReference type="NCBI Taxonomy" id="931626"/>
    <lineage>
        <taxon>Bacteria</taxon>
        <taxon>Bacillati</taxon>
        <taxon>Bacillota</taxon>
        <taxon>Clostridia</taxon>
        <taxon>Eubacteriales</taxon>
        <taxon>Eubacteriaceae</taxon>
        <taxon>Acetobacterium</taxon>
    </lineage>
</organism>
<sequence>MNQQDERYFEALTKYRASGADLLEQPYMRGVKTSVVEKYSDQAHFIYELLQNADDAGATSVRFELHKDELIFAHNGTRRFSISNPDTEEADSDNGKLGDINAITSIANSNKTMASIGKFGVGFKAVFQYTQTPSVYDPDFQFRIERFIVPVKIDNDYASRKSGETLFVFPFDHNDRSQEEAYEDISHKLNTLVYPILFLTNLNEICYESLEQSGKYTRSVCEKIIFENTEACLFDMSQICENDERKVIGDKLWLFSRTDEQGLRYSVGYELNKEGKLTASHHAAFCFFPTKENTGLNFMIQAPFLLTDSREGIKAGEKHNQDMIALLSILAADSISYLKEIGQRRGLMLIDDTIFKIIPYDESKFNSVNDKNRISFLPFYSAIKNTLNYEELLPSFDGFASAANAYWATVPQIAEVFSNEQLAVISENPNAKWVFASIGRDETSRTNKKLAEYIDSITNYWYDHERMIKSIKISFIEMQSINWLHKFYKYIFETSGRIKLIKSKPIFLNQENKAVAAFDKDDQAILFLPTEEGSGYQTLKKELLENSETAGFVKNLGISEPSLKDEIYNKILPIYQSNKGLLDTRLHFKKFFRYYKECPAVEQERFIELIKKCNFILYRVAENDTLYRGKGENLYFPNEDLKKWFSYKPDTRFIAWDEYQSLITDSSNEKYLLKFLMELGVSDEPRIVPYSMGSDDAHLLNTDWHHSTRARKWTNQYIDGCKEIIETLTLLSDIELSVIIWNQLLKYVKNGYDGDVFWGRYDYFYRSSQHEFFCSEEATRLLNEPWLFNNKSELVSAKNVTVKMLSPVYDLSSSEAIKLLGLLEIKEDSDSAEDNYLTDEQRAKIKFADDLADIPFDELNRFVADYRSQKQPTPLSHKDDNGKEQPEAEEIMKNSAVSRVAKEISKRAISGRKESETDTPSENESLINSDEDDYTKPSIDFSKKIEQAKQRGADEIESIARLEALTQQALTARKYSYGWFKAILELEAINSGENNANSREISITFSKVEHEEGSERTLILKHPSRYIPYSMEDLSDIPLVLHFFNQPSIKVAVEVVNVKSYTLRAKLKTNAQIEGVDLSLVEEAKIEAQNPVFLLEELRKQFNLLGFDDDYNLQENLCENIEFVFGPPGTGKTTYLASKVIYPIMQEIDDLKVLVLTPTNKAADVLVRRLMNEMGADHSYNDWLIRFGTTNDKVIEQSNVLRDKSFDIRKTPRNVTVTTIARFPYDYFLPDNNTRLHLNALEWDYIIIDEASMIPLINIVFPLYKKTPKKFIIAGDPFQIEPITTATIWKNENIYTMVKLDSFSEPITIPYQYPVKLLTTQYRSIPEIGEIFSHLAYDGVLKHHRTTDSQRQLLIDDFFEMKSLNIIKFPVSKYESIYHPKRLQNKSNYQVYSALFIYEFIKYLSSAIKLACQNELFQIGVIAPYRAQADLVDKLMSSFILPNNIDVQVGTIHGFQGDECDIIIALFNPPPKITSSREMFLNKLNIINVAISRSRDYLFIIMPDDETANVENLTLIKKVEELCKSQTSWNEQHSQAIEALIFGSENYIEDNSFSTSHQLVNVYGKPERRYEVRSEDAAVDVQIHNIN</sequence>
<dbReference type="KEGG" id="awo:Awo_c08110"/>
<dbReference type="Proteomes" id="UP000007177">
    <property type="component" value="Chromosome"/>
</dbReference>
<dbReference type="InterPro" id="IPR041679">
    <property type="entry name" value="DNA2/NAM7-like_C"/>
</dbReference>
<evidence type="ECO:0000259" key="7">
    <source>
        <dbReference type="Pfam" id="PF25794"/>
    </source>
</evidence>
<dbReference type="eggNOG" id="COG1112">
    <property type="taxonomic scope" value="Bacteria"/>
</dbReference>
<dbReference type="SUPFAM" id="SSF52540">
    <property type="entry name" value="P-loop containing nucleoside triphosphate hydrolases"/>
    <property type="match status" value="1"/>
</dbReference>
<feature type="region of interest" description="Disordered" evidence="5">
    <location>
        <begin position="867"/>
        <end position="937"/>
    </location>
</feature>
<feature type="compositionally biased region" description="Polar residues" evidence="5">
    <location>
        <begin position="918"/>
        <end position="928"/>
    </location>
</feature>
<dbReference type="Pfam" id="PF13087">
    <property type="entry name" value="AAA_12"/>
    <property type="match status" value="1"/>
</dbReference>
<keyword evidence="9" id="KW-1185">Reference proteome</keyword>
<keyword evidence="1" id="KW-0547">Nucleotide-binding</keyword>
<evidence type="ECO:0000256" key="5">
    <source>
        <dbReference type="SAM" id="MobiDB-lite"/>
    </source>
</evidence>
<proteinExistence type="predicted"/>
<feature type="domain" description="DNA2/NAM7 helicase-like C-terminal" evidence="6">
    <location>
        <begin position="1312"/>
        <end position="1501"/>
    </location>
</feature>
<dbReference type="STRING" id="931626.Awo_c08110"/>
<reference evidence="9" key="1">
    <citation type="submission" date="2011-07" db="EMBL/GenBank/DDBJ databases">
        <title>Complete genome sequence of Acetobacterium woodii.</title>
        <authorList>
            <person name="Poehlein A."/>
            <person name="Schmidt S."/>
            <person name="Kaster A.-K."/>
            <person name="Goenrich M."/>
            <person name="Vollmers J."/>
            <person name="Thuermer A."/>
            <person name="Gottschalk G."/>
            <person name="Thauer R.K."/>
            <person name="Daniel R."/>
            <person name="Mueller V."/>
        </authorList>
    </citation>
    <scope>NUCLEOTIDE SEQUENCE [LARGE SCALE GENOMIC DNA]</scope>
    <source>
        <strain evidence="9">ATCC 29683 / DSM 1030 / JCM 2381 / KCTC 1655 / WB1</strain>
    </source>
</reference>
<dbReference type="InterPro" id="IPR058210">
    <property type="entry name" value="SACS/Nov_dom"/>
</dbReference>
<evidence type="ECO:0000256" key="4">
    <source>
        <dbReference type="ARBA" id="ARBA00022840"/>
    </source>
</evidence>
<accession>H6LB52</accession>
<dbReference type="GO" id="GO:0005524">
    <property type="term" value="F:ATP binding"/>
    <property type="evidence" value="ECO:0007669"/>
    <property type="project" value="UniProtKB-KW"/>
</dbReference>
<gene>
    <name evidence="8" type="ordered locus">Awo_c08110</name>
</gene>
<dbReference type="Pfam" id="PF25794">
    <property type="entry name" value="SACS"/>
    <property type="match status" value="1"/>
</dbReference>
<dbReference type="EMBL" id="CP002987">
    <property type="protein sequence ID" value="AFA47604.1"/>
    <property type="molecule type" value="Genomic_DNA"/>
</dbReference>
<protein>
    <submittedName>
        <fullName evidence="8">DNA/RNA helicase superfamily I</fullName>
    </submittedName>
</protein>